<evidence type="ECO:0000256" key="9">
    <source>
        <dbReference type="ARBA" id="ARBA00023303"/>
    </source>
</evidence>
<dbReference type="PANTHER" id="PTHR30266">
    <property type="entry name" value="MECHANOSENSITIVE CHANNEL MSCL"/>
    <property type="match status" value="1"/>
</dbReference>
<comment type="function">
    <text evidence="10">Channel that opens in response to stretch forces in the membrane lipid bilayer. May participate in the regulation of osmotic pressure changes within the cell.</text>
</comment>
<dbReference type="Proteomes" id="UP000286974">
    <property type="component" value="Unassembled WGS sequence"/>
</dbReference>
<keyword evidence="7 10" id="KW-0406">Ion transport</keyword>
<dbReference type="NCBIfam" id="NF001843">
    <property type="entry name" value="PRK00567.1-4"/>
    <property type="match status" value="1"/>
</dbReference>
<organism evidence="11 12">
    <name type="scientific">Lentilactobacillus kosonis</name>
    <dbReference type="NCBI Taxonomy" id="2810561"/>
    <lineage>
        <taxon>Bacteria</taxon>
        <taxon>Bacillati</taxon>
        <taxon>Bacillota</taxon>
        <taxon>Bacilli</taxon>
        <taxon>Lactobacillales</taxon>
        <taxon>Lactobacillaceae</taxon>
        <taxon>Lentilactobacillus</taxon>
    </lineage>
</organism>
<keyword evidence="12" id="KW-1185">Reference proteome</keyword>
<evidence type="ECO:0000313" key="12">
    <source>
        <dbReference type="Proteomes" id="UP000286974"/>
    </source>
</evidence>
<dbReference type="PRINTS" id="PR01264">
    <property type="entry name" value="MECHCHANNEL"/>
</dbReference>
<evidence type="ECO:0000256" key="10">
    <source>
        <dbReference type="HAMAP-Rule" id="MF_00115"/>
    </source>
</evidence>
<evidence type="ECO:0000256" key="6">
    <source>
        <dbReference type="ARBA" id="ARBA00022989"/>
    </source>
</evidence>
<sequence>MFKEFKEFISRGNVVDMAIGVIIGGAFTAIVTSLNDNLINPLIGLFIGRLDLANLQVSIGDATFKYGAFLNSVINFLIIAFVVFLLVKLINKISRPKPEESAAPDPQTELLSEIRDLLKNESTSK</sequence>
<dbReference type="InterPro" id="IPR001185">
    <property type="entry name" value="MS_channel"/>
</dbReference>
<keyword evidence="8 10" id="KW-0472">Membrane</keyword>
<dbReference type="InterPro" id="IPR037673">
    <property type="entry name" value="MSC/AndL"/>
</dbReference>
<dbReference type="NCBIfam" id="NF001842">
    <property type="entry name" value="PRK00567.1-3"/>
    <property type="match status" value="1"/>
</dbReference>
<dbReference type="PANTHER" id="PTHR30266:SF2">
    <property type="entry name" value="LARGE-CONDUCTANCE MECHANOSENSITIVE CHANNEL"/>
    <property type="match status" value="1"/>
</dbReference>
<dbReference type="GO" id="GO:0008381">
    <property type="term" value="F:mechanosensitive monoatomic ion channel activity"/>
    <property type="evidence" value="ECO:0007669"/>
    <property type="project" value="UniProtKB-UniRule"/>
</dbReference>
<comment type="subcellular location">
    <subcellularLocation>
        <location evidence="1 10">Cell membrane</location>
        <topology evidence="1 10">Multi-pass membrane protein</topology>
    </subcellularLocation>
</comment>
<dbReference type="SUPFAM" id="SSF81330">
    <property type="entry name" value="Gated mechanosensitive channel"/>
    <property type="match status" value="1"/>
</dbReference>
<dbReference type="HAMAP" id="MF_00115">
    <property type="entry name" value="MscL"/>
    <property type="match status" value="1"/>
</dbReference>
<keyword evidence="3 10" id="KW-0813">Transport</keyword>
<keyword evidence="4 10" id="KW-1003">Cell membrane</keyword>
<gene>
    <name evidence="10" type="primary">mscL</name>
    <name evidence="11" type="ORF">NBRC111893_920</name>
</gene>
<dbReference type="RefSeq" id="WP_125008036.1">
    <property type="nucleotide sequence ID" value="NZ_BEXA01000002.1"/>
</dbReference>
<dbReference type="EMBL" id="BEXA01000002">
    <property type="protein sequence ID" value="GAY72774.1"/>
    <property type="molecule type" value="Genomic_DNA"/>
</dbReference>
<dbReference type="OrthoDB" id="9810350at2"/>
<dbReference type="InterPro" id="IPR019823">
    <property type="entry name" value="Mechanosensitive_channel_CS"/>
</dbReference>
<name>A0A401FK80_9LACO</name>
<evidence type="ECO:0000256" key="4">
    <source>
        <dbReference type="ARBA" id="ARBA00022475"/>
    </source>
</evidence>
<dbReference type="InterPro" id="IPR036019">
    <property type="entry name" value="MscL_channel"/>
</dbReference>
<dbReference type="NCBIfam" id="TIGR00220">
    <property type="entry name" value="mscL"/>
    <property type="match status" value="1"/>
</dbReference>
<comment type="subunit">
    <text evidence="10">Homopentamer.</text>
</comment>
<accession>A0A401FK80</accession>
<evidence type="ECO:0000256" key="8">
    <source>
        <dbReference type="ARBA" id="ARBA00023136"/>
    </source>
</evidence>
<proteinExistence type="inferred from homology"/>
<evidence type="ECO:0000256" key="5">
    <source>
        <dbReference type="ARBA" id="ARBA00022692"/>
    </source>
</evidence>
<comment type="similarity">
    <text evidence="2 10">Belongs to the MscL family.</text>
</comment>
<reference evidence="11 12" key="1">
    <citation type="submission" date="2017-11" db="EMBL/GenBank/DDBJ databases">
        <title>Draft Genome Sequence of Lactobacillus curieae NBRC 111893 isolated from Koso, a Japanese sugar-Vegetable Fermented Beverage.</title>
        <authorList>
            <person name="Chiou T.Y."/>
            <person name="Oshima K."/>
            <person name="Suda W."/>
            <person name="Hattori M."/>
            <person name="Takahashi T."/>
        </authorList>
    </citation>
    <scope>NUCLEOTIDE SEQUENCE [LARGE SCALE GENOMIC DNA]</scope>
    <source>
        <strain evidence="11 12">NBRC111893</strain>
    </source>
</reference>
<dbReference type="GO" id="GO:0005886">
    <property type="term" value="C:plasma membrane"/>
    <property type="evidence" value="ECO:0007669"/>
    <property type="project" value="UniProtKB-SubCell"/>
</dbReference>
<comment type="caution">
    <text evidence="11">The sequence shown here is derived from an EMBL/GenBank/DDBJ whole genome shotgun (WGS) entry which is preliminary data.</text>
</comment>
<dbReference type="Pfam" id="PF01741">
    <property type="entry name" value="MscL"/>
    <property type="match status" value="1"/>
</dbReference>
<evidence type="ECO:0000256" key="2">
    <source>
        <dbReference type="ARBA" id="ARBA00007254"/>
    </source>
</evidence>
<evidence type="ECO:0000256" key="3">
    <source>
        <dbReference type="ARBA" id="ARBA00022448"/>
    </source>
</evidence>
<protein>
    <recommendedName>
        <fullName evidence="10">Large-conductance mechanosensitive channel</fullName>
    </recommendedName>
</protein>
<feature type="transmembrane region" description="Helical" evidence="10">
    <location>
        <begin position="12"/>
        <end position="34"/>
    </location>
</feature>
<keyword evidence="6 10" id="KW-1133">Transmembrane helix</keyword>
<feature type="transmembrane region" description="Helical" evidence="10">
    <location>
        <begin position="68"/>
        <end position="87"/>
    </location>
</feature>
<evidence type="ECO:0000256" key="1">
    <source>
        <dbReference type="ARBA" id="ARBA00004651"/>
    </source>
</evidence>
<dbReference type="PROSITE" id="PS01327">
    <property type="entry name" value="MSCL"/>
    <property type="match status" value="1"/>
</dbReference>
<evidence type="ECO:0000313" key="11">
    <source>
        <dbReference type="EMBL" id="GAY72774.1"/>
    </source>
</evidence>
<keyword evidence="9 10" id="KW-0407">Ion channel</keyword>
<evidence type="ECO:0000256" key="7">
    <source>
        <dbReference type="ARBA" id="ARBA00023065"/>
    </source>
</evidence>
<dbReference type="Gene3D" id="1.10.1200.120">
    <property type="entry name" value="Large-conductance mechanosensitive channel, MscL, domain 1"/>
    <property type="match status" value="1"/>
</dbReference>
<keyword evidence="5 10" id="KW-0812">Transmembrane</keyword>
<dbReference type="AlphaFoldDB" id="A0A401FK80"/>